<dbReference type="EMBL" id="CP138585">
    <property type="protein sequence ID" value="WPH01771.1"/>
    <property type="molecule type" value="Genomic_DNA"/>
</dbReference>
<keyword evidence="3" id="KW-1185">Reference proteome</keyword>
<reference evidence="2 3" key="1">
    <citation type="submission" date="2023-11" db="EMBL/GenBank/DDBJ databases">
        <title>An acidophilic fungus is an integral part of prey digestion in a carnivorous sundew plant.</title>
        <authorList>
            <person name="Tsai I.J."/>
        </authorList>
    </citation>
    <scope>NUCLEOTIDE SEQUENCE [LARGE SCALE GENOMIC DNA]</scope>
    <source>
        <strain evidence="2">169a</strain>
    </source>
</reference>
<protein>
    <submittedName>
        <fullName evidence="2">UPF0390 protein</fullName>
    </submittedName>
</protein>
<dbReference type="Pfam" id="PF09495">
    <property type="entry name" value="DUF2462"/>
    <property type="match status" value="1"/>
</dbReference>
<proteinExistence type="predicted"/>
<dbReference type="Proteomes" id="UP001303373">
    <property type="component" value="Chromosome 6"/>
</dbReference>
<organism evidence="2 3">
    <name type="scientific">Acrodontium crateriforme</name>
    <dbReference type="NCBI Taxonomy" id="150365"/>
    <lineage>
        <taxon>Eukaryota</taxon>
        <taxon>Fungi</taxon>
        <taxon>Dikarya</taxon>
        <taxon>Ascomycota</taxon>
        <taxon>Pezizomycotina</taxon>
        <taxon>Dothideomycetes</taxon>
        <taxon>Dothideomycetidae</taxon>
        <taxon>Mycosphaerellales</taxon>
        <taxon>Teratosphaeriaceae</taxon>
        <taxon>Acrodontium</taxon>
    </lineage>
</organism>
<evidence type="ECO:0000256" key="1">
    <source>
        <dbReference type="SAM" id="MobiDB-lite"/>
    </source>
</evidence>
<evidence type="ECO:0000313" key="3">
    <source>
        <dbReference type="Proteomes" id="UP001303373"/>
    </source>
</evidence>
<dbReference type="InterPro" id="IPR019034">
    <property type="entry name" value="UPF0390"/>
</dbReference>
<feature type="compositionally biased region" description="Basic residues" evidence="1">
    <location>
        <begin position="27"/>
        <end position="45"/>
    </location>
</feature>
<accession>A0AAQ3RAA6</accession>
<evidence type="ECO:0000313" key="2">
    <source>
        <dbReference type="EMBL" id="WPH01771.1"/>
    </source>
</evidence>
<sequence>MAQGVTKKAKLPTAKPTQRKQTGARIIKPKKPALVKQNQMKKKHSAGLAAMTEKALAGKAGHLELLRGGKKDKIAEKKGEKKKEEGKK</sequence>
<gene>
    <name evidence="2" type="ORF">R9X50_00462300</name>
</gene>
<dbReference type="AlphaFoldDB" id="A0AAQ3RAA6"/>
<feature type="region of interest" description="Disordered" evidence="1">
    <location>
        <begin position="62"/>
        <end position="88"/>
    </location>
</feature>
<feature type="region of interest" description="Disordered" evidence="1">
    <location>
        <begin position="1"/>
        <end position="47"/>
    </location>
</feature>
<name>A0AAQ3RAA6_9PEZI</name>